<evidence type="ECO:0000313" key="1">
    <source>
        <dbReference type="EMBL" id="CAG8507938.1"/>
    </source>
</evidence>
<reference evidence="1" key="1">
    <citation type="submission" date="2021-06" db="EMBL/GenBank/DDBJ databases">
        <authorList>
            <person name="Kallberg Y."/>
            <person name="Tangrot J."/>
            <person name="Rosling A."/>
        </authorList>
    </citation>
    <scope>NUCLEOTIDE SEQUENCE</scope>
    <source>
        <strain evidence="1">AU212A</strain>
    </source>
</reference>
<gene>
    <name evidence="1" type="ORF">SCALOS_LOCUS3532</name>
</gene>
<name>A0ACA9L554_9GLOM</name>
<organism evidence="1 2">
    <name type="scientific">Scutellospora calospora</name>
    <dbReference type="NCBI Taxonomy" id="85575"/>
    <lineage>
        <taxon>Eukaryota</taxon>
        <taxon>Fungi</taxon>
        <taxon>Fungi incertae sedis</taxon>
        <taxon>Mucoromycota</taxon>
        <taxon>Glomeromycotina</taxon>
        <taxon>Glomeromycetes</taxon>
        <taxon>Diversisporales</taxon>
        <taxon>Gigasporaceae</taxon>
        <taxon>Scutellospora</taxon>
    </lineage>
</organism>
<accession>A0ACA9L554</accession>
<evidence type="ECO:0000313" key="2">
    <source>
        <dbReference type="Proteomes" id="UP000789860"/>
    </source>
</evidence>
<feature type="non-terminal residue" evidence="1">
    <location>
        <position position="172"/>
    </location>
</feature>
<comment type="caution">
    <text evidence="1">The sequence shown here is derived from an EMBL/GenBank/DDBJ whole genome shotgun (WGS) entry which is preliminary data.</text>
</comment>
<keyword evidence="2" id="KW-1185">Reference proteome</keyword>
<proteinExistence type="predicted"/>
<dbReference type="Proteomes" id="UP000789860">
    <property type="component" value="Unassembled WGS sequence"/>
</dbReference>
<sequence>MSAKRKAITKRSMPVWAIRTYPIGRDDNEIELTIYVPVDSAERDPKTQAIFKREEYYSVGGKIIPSCYTGITRPNITVSTSTHLTIIDKGSISNKCPLKVSLTGTPQDMPTEINNTDGIVEIVMTDYVNNTEDNSELINNSDTSDNHNKEKTKKSTKNIKKSQKTTTRSQKK</sequence>
<protein>
    <submittedName>
        <fullName evidence="1">3986_t:CDS:1</fullName>
    </submittedName>
</protein>
<dbReference type="EMBL" id="CAJVPM010003979">
    <property type="protein sequence ID" value="CAG8507938.1"/>
    <property type="molecule type" value="Genomic_DNA"/>
</dbReference>